<accession>A0A0F9MW87</accession>
<dbReference type="EMBL" id="LAZR01009293">
    <property type="protein sequence ID" value="KKM73502.1"/>
    <property type="molecule type" value="Genomic_DNA"/>
</dbReference>
<dbReference type="AlphaFoldDB" id="A0A0F9MW87"/>
<evidence type="ECO:0000313" key="1">
    <source>
        <dbReference type="EMBL" id="KKM73502.1"/>
    </source>
</evidence>
<reference evidence="1" key="1">
    <citation type="journal article" date="2015" name="Nature">
        <title>Complex archaea that bridge the gap between prokaryotes and eukaryotes.</title>
        <authorList>
            <person name="Spang A."/>
            <person name="Saw J.H."/>
            <person name="Jorgensen S.L."/>
            <person name="Zaremba-Niedzwiedzka K."/>
            <person name="Martijn J."/>
            <person name="Lind A.E."/>
            <person name="van Eijk R."/>
            <person name="Schleper C."/>
            <person name="Guy L."/>
            <person name="Ettema T.J."/>
        </authorList>
    </citation>
    <scope>NUCLEOTIDE SEQUENCE</scope>
</reference>
<proteinExistence type="predicted"/>
<evidence type="ECO:0008006" key="2">
    <source>
        <dbReference type="Google" id="ProtNLM"/>
    </source>
</evidence>
<organism evidence="1">
    <name type="scientific">marine sediment metagenome</name>
    <dbReference type="NCBI Taxonomy" id="412755"/>
    <lineage>
        <taxon>unclassified sequences</taxon>
        <taxon>metagenomes</taxon>
        <taxon>ecological metagenomes</taxon>
    </lineage>
</organism>
<protein>
    <recommendedName>
        <fullName evidence="2">Major capsid protein</fullName>
    </recommendedName>
</protein>
<comment type="caution">
    <text evidence="1">The sequence shown here is derived from an EMBL/GenBank/DDBJ whole genome shotgun (WGS) entry which is preliminary data.</text>
</comment>
<name>A0A0F9MW87_9ZZZZ</name>
<sequence length="528" mass="56831">MAQAIAALDNLVREELPMMIDEAGPEIAPVFDKIKRTAFGVKSQTGLGRGYKVIHLYETGVAGLIESGDPLGPEMTTIAGTQTRLLAQGNLSAGLSIFPTAAESPHMGDIKRELVLHKVVGNFSIPAAWKQADLLNAAQIKKVARDMKAVAKLKAIYEASSFFSHSVTNSAGHQSQVLGKISAIVESSVLTEADYPVITINEAFGRISNFRQSMRIDIVRDTAGVLQNGTTGSTPQVDATEVRNYTDSTEKYVHMIISSVDYLGKKITLAPVNSDTGALPDFTAGYGSATFPGVADDWLVMSKTTRYNSGSRPQFSWGLNDWIKASGVILGGASEAAALDLALYPQFKSQVQAVNGPLTDDGINGYVGGYLDAYPGETLDTIITTQGVQLKWLQQPGLYNNRQNYERTGKALSFKGGWSQIAYEFGGRSYEWIMSPMCLSNNLYALKFGGDNIQRFSPPRMGGMDANMGPELEFLAPLGGLSGVFMISTAASGAPQDLLEAPFWYYNLIAPSDPRAVKLTGLTEATML</sequence>
<gene>
    <name evidence="1" type="ORF">LCGC14_1409840</name>
</gene>